<dbReference type="EMBL" id="BPQB01000001">
    <property type="protein sequence ID" value="GJE84687.1"/>
    <property type="molecule type" value="Genomic_DNA"/>
</dbReference>
<dbReference type="Proteomes" id="UP000703269">
    <property type="component" value="Unassembled WGS sequence"/>
</dbReference>
<comment type="caution">
    <text evidence="1">The sequence shown here is derived from an EMBL/GenBank/DDBJ whole genome shotgun (WGS) entry which is preliminary data.</text>
</comment>
<proteinExistence type="predicted"/>
<dbReference type="OrthoDB" id="3262759at2759"/>
<dbReference type="InterPro" id="IPR011009">
    <property type="entry name" value="Kinase-like_dom_sf"/>
</dbReference>
<protein>
    <recommendedName>
        <fullName evidence="3">Protein kinase domain-containing protein</fullName>
    </recommendedName>
</protein>
<evidence type="ECO:0008006" key="3">
    <source>
        <dbReference type="Google" id="ProtNLM"/>
    </source>
</evidence>
<reference evidence="1 2" key="1">
    <citation type="submission" date="2021-08" db="EMBL/GenBank/DDBJ databases">
        <title>Draft Genome Sequence of Phanerochaete sordida strain YK-624.</title>
        <authorList>
            <person name="Mori T."/>
            <person name="Dohra H."/>
            <person name="Suzuki T."/>
            <person name="Kawagishi H."/>
            <person name="Hirai H."/>
        </authorList>
    </citation>
    <scope>NUCLEOTIDE SEQUENCE [LARGE SCALE GENOMIC DNA]</scope>
    <source>
        <strain evidence="1 2">YK-624</strain>
    </source>
</reference>
<accession>A0A9P3L8H4</accession>
<dbReference type="SUPFAM" id="SSF56112">
    <property type="entry name" value="Protein kinase-like (PK-like)"/>
    <property type="match status" value="1"/>
</dbReference>
<name>A0A9P3L8H4_9APHY</name>
<organism evidence="1 2">
    <name type="scientific">Phanerochaete sordida</name>
    <dbReference type="NCBI Taxonomy" id="48140"/>
    <lineage>
        <taxon>Eukaryota</taxon>
        <taxon>Fungi</taxon>
        <taxon>Dikarya</taxon>
        <taxon>Basidiomycota</taxon>
        <taxon>Agaricomycotina</taxon>
        <taxon>Agaricomycetes</taxon>
        <taxon>Polyporales</taxon>
        <taxon>Phanerochaetaceae</taxon>
        <taxon>Phanerochaete</taxon>
    </lineage>
</organism>
<evidence type="ECO:0000313" key="2">
    <source>
        <dbReference type="Proteomes" id="UP000703269"/>
    </source>
</evidence>
<sequence length="321" mass="36376">MSLPESTTAHRAIDLLLAYPEQNPFDFQPPIYNLTPREDPLESFDTPELKAAALAIAQRTAVNVVMKMHGTNPLLAATSDRNRAEAGQTPMTAYQRPPPLSEATLPETIEFIDELNQNGHRTIFVVRLNNELRVLKVYPDRTRYPNSSEPDPRESFDNEARAYAHLLHYGACAKGTVPMCFGWSRLSEAHVQAILDMPDLSDHAADLEFENGELPKVIVLEYFPKAETMSIANVTRPIADKALRALHDIHAAYVEHGDIHGRSILVLPEERVVWINFNSSRTASARKFTRSELFTELRQAWDYFYMSMIPDKRIGFTQWVG</sequence>
<evidence type="ECO:0000313" key="1">
    <source>
        <dbReference type="EMBL" id="GJE84687.1"/>
    </source>
</evidence>
<keyword evidence="2" id="KW-1185">Reference proteome</keyword>
<gene>
    <name evidence="1" type="ORF">PsYK624_007630</name>
</gene>
<dbReference type="AlphaFoldDB" id="A0A9P3L8H4"/>